<dbReference type="PANTHER" id="PTHR24366:SF96">
    <property type="entry name" value="LEUCINE RICH REPEAT CONTAINING 53"/>
    <property type="match status" value="1"/>
</dbReference>
<keyword evidence="1" id="KW-0433">Leucine-rich repeat</keyword>
<name>A0A3Q3BSR9_KRYMA</name>
<dbReference type="OrthoDB" id="6160824at2759"/>
<dbReference type="Gene3D" id="3.80.10.10">
    <property type="entry name" value="Ribonuclease Inhibitor"/>
    <property type="match status" value="3"/>
</dbReference>
<dbReference type="Ensembl" id="ENSKMAT00000030436.1">
    <property type="protein sequence ID" value="ENSKMAP00000030064.1"/>
    <property type="gene ID" value="ENSKMAG00000022215.1"/>
</dbReference>
<proteinExistence type="predicted"/>
<dbReference type="SMART" id="SM00365">
    <property type="entry name" value="LRR_SD22"/>
    <property type="match status" value="6"/>
</dbReference>
<dbReference type="GeneID" id="108233378"/>
<dbReference type="KEGG" id="kmr:108233378"/>
<dbReference type="STRING" id="37003.ENSKMAP00000030064"/>
<dbReference type="Proteomes" id="UP000264800">
    <property type="component" value="Unplaced"/>
</dbReference>
<dbReference type="InterPro" id="IPR032675">
    <property type="entry name" value="LRR_dom_sf"/>
</dbReference>
<dbReference type="SUPFAM" id="SSF52058">
    <property type="entry name" value="L domain-like"/>
    <property type="match status" value="2"/>
</dbReference>
<sequence length="656" mass="73084">MRTLWIQVAAVCVFLQVPGCFPACFIAGSVALCGTSTLSRVPPLPPNITHLFLQMNRIRELNATSLAGLEELRELDLGHQLVPLVIRNNAFSGQKHLRRLVLDSNRWLQLEPLAFAGLSGLQDLQLAHCKRDDSILTDGYLEPLSSLQTLNIFANKIKRLQPSMFFANLTNLTNLNLKLNNIDQICEPDLAGFKGKHFKVFNLNSVFPRAMLSNSFDWQKCGNPFRGISFETLDLSSNGFSLSQLKLFFKAIEGTKISHLKLSGHVGRSFSFNNLPDPDSSTFEGLRNSSVLSLDLSKNYVFALHPGVFSPLTEITAIDLSQNRLNQIHKKAFEGLQGHLKTLNLSHNLLGEVYSHTFAHLTNLEVLDLSHNHIGVLGSGSFIELPHLKSLNLSDNSLRQLDFPASLPSLERLELNYNKLIISPSTVNSLIRFASKVKYLNVQDNQLMNLGDVHTFLVELKRLQVLSFGGNTIKWCFINRLAGPNDVEFLDLHGSSLQSIWAQRKCLNLFDSFGNVTSLNLSFNGLRSLPQGVFRGLTSVVQMDLSSNALTYIQPDVLPRSLKSLNLSNNFIASPDPAAFSSLSSLDLSANRFHCDSDLQSFLTWLRQTNVTFLTPVREFKCEFPAGFRNVPLLNYPAGGTAVRASQNTKNKKKTF</sequence>
<reference evidence="3" key="2">
    <citation type="submission" date="2025-09" db="UniProtKB">
        <authorList>
            <consortium name="Ensembl"/>
        </authorList>
    </citation>
    <scope>IDENTIFICATION</scope>
</reference>
<dbReference type="OMA" id="DQICEPD"/>
<dbReference type="Pfam" id="PF13855">
    <property type="entry name" value="LRR_8"/>
    <property type="match status" value="3"/>
</dbReference>
<dbReference type="Pfam" id="PF00560">
    <property type="entry name" value="LRR_1"/>
    <property type="match status" value="1"/>
</dbReference>
<dbReference type="SMART" id="SM00369">
    <property type="entry name" value="LRR_TYP"/>
    <property type="match status" value="12"/>
</dbReference>
<dbReference type="InterPro" id="IPR003591">
    <property type="entry name" value="Leu-rich_rpt_typical-subtyp"/>
</dbReference>
<evidence type="ECO:0000313" key="3">
    <source>
        <dbReference type="Ensembl" id="ENSKMAP00000030064.1"/>
    </source>
</evidence>
<evidence type="ECO:0000256" key="1">
    <source>
        <dbReference type="ARBA" id="ARBA00022614"/>
    </source>
</evidence>
<organism evidence="3 4">
    <name type="scientific">Kryptolebias marmoratus</name>
    <name type="common">Mangrove killifish</name>
    <name type="synonym">Rivulus marmoratus</name>
    <dbReference type="NCBI Taxonomy" id="37003"/>
    <lineage>
        <taxon>Eukaryota</taxon>
        <taxon>Metazoa</taxon>
        <taxon>Chordata</taxon>
        <taxon>Craniata</taxon>
        <taxon>Vertebrata</taxon>
        <taxon>Euteleostomi</taxon>
        <taxon>Actinopterygii</taxon>
        <taxon>Neopterygii</taxon>
        <taxon>Teleostei</taxon>
        <taxon>Neoteleostei</taxon>
        <taxon>Acanthomorphata</taxon>
        <taxon>Ovalentaria</taxon>
        <taxon>Atherinomorphae</taxon>
        <taxon>Cyprinodontiformes</taxon>
        <taxon>Rivulidae</taxon>
        <taxon>Kryptolebias</taxon>
    </lineage>
</organism>
<keyword evidence="2" id="KW-0677">Repeat</keyword>
<dbReference type="AlphaFoldDB" id="A0A3Q3BSR9"/>
<dbReference type="InterPro" id="IPR001611">
    <property type="entry name" value="Leu-rich_rpt"/>
</dbReference>
<dbReference type="PRINTS" id="PR00019">
    <property type="entry name" value="LEURICHRPT"/>
</dbReference>
<dbReference type="GeneTree" id="ENSGT00940000162464"/>
<keyword evidence="4" id="KW-1185">Reference proteome</keyword>
<evidence type="ECO:0000313" key="4">
    <source>
        <dbReference type="Proteomes" id="UP000264800"/>
    </source>
</evidence>
<dbReference type="RefSeq" id="XP_017267287.1">
    <property type="nucleotide sequence ID" value="XM_017411798.3"/>
</dbReference>
<dbReference type="PROSITE" id="PS51450">
    <property type="entry name" value="LRR"/>
    <property type="match status" value="3"/>
</dbReference>
<reference evidence="3" key="1">
    <citation type="submission" date="2025-08" db="UniProtKB">
        <authorList>
            <consortium name="Ensembl"/>
        </authorList>
    </citation>
    <scope>IDENTIFICATION</scope>
</reference>
<evidence type="ECO:0000256" key="2">
    <source>
        <dbReference type="ARBA" id="ARBA00022737"/>
    </source>
</evidence>
<protein>
    <submittedName>
        <fullName evidence="3">Toll-like receptor 5</fullName>
    </submittedName>
</protein>
<accession>A0A3Q3BSR9</accession>
<dbReference type="PANTHER" id="PTHR24366">
    <property type="entry name" value="IG(IMMUNOGLOBULIN) AND LRR(LEUCINE RICH REPEAT) DOMAINS"/>
    <property type="match status" value="1"/>
</dbReference>
<dbReference type="FunFam" id="3.80.10.10:FF:000306">
    <property type="entry name" value="Toll-like receptor 5"/>
    <property type="match status" value="1"/>
</dbReference>